<reference evidence="10" key="1">
    <citation type="submission" date="2016-10" db="EMBL/GenBank/DDBJ databases">
        <authorList>
            <person name="Varghese N."/>
            <person name="Submissions S."/>
        </authorList>
    </citation>
    <scope>NUCLEOTIDE SEQUENCE [LARGE SCALE GENOMIC DNA]</scope>
    <source>
        <strain evidence="10">DSM 22329</strain>
    </source>
</reference>
<sequence>MYKYILRRLLQMIPVLLGSTFIIFAMVFALPGDPTAGMCGERGCSPAFAAKFRLEHNLNDPLPTRYAKYMGNLVQGDLGTTFRGVAVSDELEQRYPTTAKLAGMAIIFETIIGVIAGVLAGIRKGKFMDNLVLVSTLFVIAIPVFVIGATLQYYLGVRAKLFPVTVSPEATFYELLLPAFVLGSASIAYVARLTRTNLVENLRADYLRTAIAKGLTRQRAIGLHALRNSLIPVVTFIGADFGGLLGGAIVTERIFNIQGVGGYLFTGIRNRDGVSVVGTVTVLVLVFLLVNLLVDLLYGVLDPRISHD</sequence>
<evidence type="ECO:0000256" key="6">
    <source>
        <dbReference type="ARBA" id="ARBA00023136"/>
    </source>
</evidence>
<dbReference type="GO" id="GO:0005886">
    <property type="term" value="C:plasma membrane"/>
    <property type="evidence" value="ECO:0007669"/>
    <property type="project" value="UniProtKB-SubCell"/>
</dbReference>
<dbReference type="InterPro" id="IPR000515">
    <property type="entry name" value="MetI-like"/>
</dbReference>
<dbReference type="AlphaFoldDB" id="A0A1H0L640"/>
<dbReference type="PROSITE" id="PS50928">
    <property type="entry name" value="ABC_TM1"/>
    <property type="match status" value="1"/>
</dbReference>
<evidence type="ECO:0000259" key="8">
    <source>
        <dbReference type="PROSITE" id="PS50928"/>
    </source>
</evidence>
<feature type="transmembrane region" description="Helical" evidence="7">
    <location>
        <begin position="131"/>
        <end position="155"/>
    </location>
</feature>
<feature type="transmembrane region" description="Helical" evidence="7">
    <location>
        <begin position="175"/>
        <end position="193"/>
    </location>
</feature>
<feature type="transmembrane region" description="Helical" evidence="7">
    <location>
        <begin position="101"/>
        <end position="122"/>
    </location>
</feature>
<dbReference type="OrthoDB" id="5169641at2"/>
<dbReference type="Proteomes" id="UP000199077">
    <property type="component" value="Chromosome I"/>
</dbReference>
<dbReference type="RefSeq" id="WP_091780314.1">
    <property type="nucleotide sequence ID" value="NZ_LT629711.1"/>
</dbReference>
<proteinExistence type="inferred from homology"/>
<dbReference type="CDD" id="cd06261">
    <property type="entry name" value="TM_PBP2"/>
    <property type="match status" value="1"/>
</dbReference>
<dbReference type="EMBL" id="LT629711">
    <property type="protein sequence ID" value="SDO63687.1"/>
    <property type="molecule type" value="Genomic_DNA"/>
</dbReference>
<keyword evidence="3" id="KW-1003">Cell membrane</keyword>
<dbReference type="GO" id="GO:0055085">
    <property type="term" value="P:transmembrane transport"/>
    <property type="evidence" value="ECO:0007669"/>
    <property type="project" value="InterPro"/>
</dbReference>
<dbReference type="PANTHER" id="PTHR43163:SF7">
    <property type="entry name" value="DIPEPTIDE-TRANSPORT INTEGRAL MEMBRANE PROTEIN ABC TRANSPORTER DPPB-RELATED"/>
    <property type="match status" value="1"/>
</dbReference>
<dbReference type="SUPFAM" id="SSF161098">
    <property type="entry name" value="MetI-like"/>
    <property type="match status" value="1"/>
</dbReference>
<evidence type="ECO:0000256" key="5">
    <source>
        <dbReference type="ARBA" id="ARBA00022989"/>
    </source>
</evidence>
<feature type="domain" description="ABC transmembrane type-1" evidence="8">
    <location>
        <begin position="95"/>
        <end position="298"/>
    </location>
</feature>
<feature type="transmembrane region" description="Helical" evidence="7">
    <location>
        <begin position="12"/>
        <end position="30"/>
    </location>
</feature>
<keyword evidence="5 7" id="KW-1133">Transmembrane helix</keyword>
<dbReference type="Pfam" id="PF19300">
    <property type="entry name" value="BPD_transp_1_N"/>
    <property type="match status" value="1"/>
</dbReference>
<comment type="similarity">
    <text evidence="7">Belongs to the binding-protein-dependent transport system permease family.</text>
</comment>
<dbReference type="InterPro" id="IPR045621">
    <property type="entry name" value="BPD_transp_1_N"/>
</dbReference>
<comment type="subcellular location">
    <subcellularLocation>
        <location evidence="1 7">Cell membrane</location>
        <topology evidence="1 7">Multi-pass membrane protein</topology>
    </subcellularLocation>
</comment>
<evidence type="ECO:0000313" key="10">
    <source>
        <dbReference type="Proteomes" id="UP000199077"/>
    </source>
</evidence>
<gene>
    <name evidence="9" type="ORF">SAMN04489867_0208</name>
</gene>
<organism evidence="9 10">
    <name type="scientific">Pedococcus dokdonensis</name>
    <dbReference type="NCBI Taxonomy" id="443156"/>
    <lineage>
        <taxon>Bacteria</taxon>
        <taxon>Bacillati</taxon>
        <taxon>Actinomycetota</taxon>
        <taxon>Actinomycetes</taxon>
        <taxon>Micrococcales</taxon>
        <taxon>Intrasporangiaceae</taxon>
        <taxon>Pedococcus</taxon>
    </lineage>
</organism>
<dbReference type="PANTHER" id="PTHR43163">
    <property type="entry name" value="DIPEPTIDE TRANSPORT SYSTEM PERMEASE PROTEIN DPPB-RELATED"/>
    <property type="match status" value="1"/>
</dbReference>
<accession>A0A1H0L640</accession>
<dbReference type="STRING" id="443156.SAMN04489867_0208"/>
<evidence type="ECO:0000313" key="9">
    <source>
        <dbReference type="EMBL" id="SDO63687.1"/>
    </source>
</evidence>
<evidence type="ECO:0000256" key="3">
    <source>
        <dbReference type="ARBA" id="ARBA00022475"/>
    </source>
</evidence>
<evidence type="ECO:0000256" key="7">
    <source>
        <dbReference type="RuleBase" id="RU363032"/>
    </source>
</evidence>
<name>A0A1H0L640_9MICO</name>
<keyword evidence="2 7" id="KW-0813">Transport</keyword>
<dbReference type="Gene3D" id="1.10.3720.10">
    <property type="entry name" value="MetI-like"/>
    <property type="match status" value="1"/>
</dbReference>
<evidence type="ECO:0000256" key="1">
    <source>
        <dbReference type="ARBA" id="ARBA00004651"/>
    </source>
</evidence>
<dbReference type="Pfam" id="PF00528">
    <property type="entry name" value="BPD_transp_1"/>
    <property type="match status" value="1"/>
</dbReference>
<evidence type="ECO:0000256" key="4">
    <source>
        <dbReference type="ARBA" id="ARBA00022692"/>
    </source>
</evidence>
<keyword evidence="6 7" id="KW-0472">Membrane</keyword>
<keyword evidence="10" id="KW-1185">Reference proteome</keyword>
<keyword evidence="4 7" id="KW-0812">Transmembrane</keyword>
<evidence type="ECO:0000256" key="2">
    <source>
        <dbReference type="ARBA" id="ARBA00022448"/>
    </source>
</evidence>
<dbReference type="InterPro" id="IPR035906">
    <property type="entry name" value="MetI-like_sf"/>
</dbReference>
<feature type="transmembrane region" description="Helical" evidence="7">
    <location>
        <begin position="274"/>
        <end position="294"/>
    </location>
</feature>
<protein>
    <submittedName>
        <fullName evidence="9">Oligopeptide transport system permease protein</fullName>
    </submittedName>
</protein>